<protein>
    <submittedName>
        <fullName evidence="9">Glycosyltransferase</fullName>
    </submittedName>
</protein>
<evidence type="ECO:0000256" key="4">
    <source>
        <dbReference type="ARBA" id="ARBA00022676"/>
    </source>
</evidence>
<keyword evidence="5 9" id="KW-0808">Transferase</keyword>
<dbReference type="InterPro" id="IPR052078">
    <property type="entry name" value="Trehalose_Metab_GTase"/>
</dbReference>
<accession>A0A519BGZ5</accession>
<evidence type="ECO:0000256" key="3">
    <source>
        <dbReference type="ARBA" id="ARBA00022526"/>
    </source>
</evidence>
<evidence type="ECO:0000256" key="2">
    <source>
        <dbReference type="ARBA" id="ARBA00011738"/>
    </source>
</evidence>
<dbReference type="GO" id="GO:0016757">
    <property type="term" value="F:glycosyltransferase activity"/>
    <property type="evidence" value="ECO:0007669"/>
    <property type="project" value="UniProtKB-KW"/>
</dbReference>
<comment type="subunit">
    <text evidence="2">Homodimer.</text>
</comment>
<keyword evidence="3" id="KW-0313">Glucose metabolism</keyword>
<dbReference type="InterPro" id="IPR001296">
    <property type="entry name" value="Glyco_trans_1"/>
</dbReference>
<keyword evidence="6" id="KW-0119">Carbohydrate metabolism</keyword>
<sequence>MNSINDYAEIVGKETIDELQEIASHLEGKVIQNINSTAVGGGVAEILSRMIPLLREVNVKAEWDFIKGGEKFFEITKKIHNSLHGVSDAVITKEEFEYFDKVTNDNLADMNLNGDIIFIHDPQPIGLIAAKKRAGFKEKKFIWRCHIDISSANVNTFNFLKKYIELYDASVFSSPLFSKKLKIPQMLISPSIDPLSDKNKELDEKQITEVANRFNIDLDRKIITQVSRFDRLKDPLGVIDVYRLVKKYTDCQLILAGGAADDDPEGMEVYKEVLEKADGDKDIFILNLPPTSNIEINAIQRMSTVILQKSIKEGFGLTVSESLWKKKPTIASAVGGIPLQITHKYSGLLSRTIEGTALYAKQLLQNPEYADKLGLNGHEHVKNNFLITRHLRDYLLLFIKTQYNNENIIYL</sequence>
<dbReference type="GO" id="GO:0006006">
    <property type="term" value="P:glucose metabolic process"/>
    <property type="evidence" value="ECO:0007669"/>
    <property type="project" value="UniProtKB-KW"/>
</dbReference>
<organism evidence="9 10">
    <name type="scientific">Acididesulfobacter guangdongensis</name>
    <dbReference type="NCBI Taxonomy" id="2597225"/>
    <lineage>
        <taxon>Bacteria</taxon>
        <taxon>Deltaproteobacteria</taxon>
        <taxon>Candidatus Acidulodesulfobacterales</taxon>
        <taxon>Candidatus Acididesulfobacter</taxon>
    </lineage>
</organism>
<dbReference type="PANTHER" id="PTHR47779">
    <property type="entry name" value="SYNTHASE (CCG-9), PUTATIVE (AFU_ORTHOLOGUE AFUA_3G12100)-RELATED"/>
    <property type="match status" value="1"/>
</dbReference>
<dbReference type="Pfam" id="PF21269">
    <property type="entry name" value="TreT_GT1"/>
    <property type="match status" value="1"/>
</dbReference>
<name>A0A519BGZ5_ACIG2</name>
<dbReference type="Gene3D" id="3.40.50.2000">
    <property type="entry name" value="Glycogen Phosphorylase B"/>
    <property type="match status" value="2"/>
</dbReference>
<evidence type="ECO:0000256" key="6">
    <source>
        <dbReference type="ARBA" id="ARBA00023277"/>
    </source>
</evidence>
<evidence type="ECO:0000259" key="8">
    <source>
        <dbReference type="Pfam" id="PF21269"/>
    </source>
</evidence>
<feature type="domain" description="Glycosyl transferase family 1" evidence="7">
    <location>
        <begin position="210"/>
        <end position="378"/>
    </location>
</feature>
<evidence type="ECO:0000313" key="10">
    <source>
        <dbReference type="Proteomes" id="UP000316562"/>
    </source>
</evidence>
<dbReference type="Pfam" id="PF00534">
    <property type="entry name" value="Glycos_transf_1"/>
    <property type="match status" value="1"/>
</dbReference>
<gene>
    <name evidence="9" type="ORF">EVJ46_05900</name>
</gene>
<evidence type="ECO:0000256" key="5">
    <source>
        <dbReference type="ARBA" id="ARBA00022679"/>
    </source>
</evidence>
<evidence type="ECO:0000313" key="9">
    <source>
        <dbReference type="EMBL" id="RZD16541.1"/>
    </source>
</evidence>
<dbReference type="InterPro" id="IPR049438">
    <property type="entry name" value="TreT_GT1"/>
</dbReference>
<dbReference type="EMBL" id="SGBC01000002">
    <property type="protein sequence ID" value="RZD16541.1"/>
    <property type="molecule type" value="Genomic_DNA"/>
</dbReference>
<reference evidence="9 10" key="1">
    <citation type="journal article" date="2019" name="ISME J.">
        <title>Insights into ecological role of a new deltaproteobacterial order Candidatus Acidulodesulfobacterales by metagenomics and metatranscriptomics.</title>
        <authorList>
            <person name="Tan S."/>
            <person name="Liu J."/>
            <person name="Fang Y."/>
            <person name="Hedlund B.P."/>
            <person name="Lian Z.H."/>
            <person name="Huang L.Y."/>
            <person name="Li J.T."/>
            <person name="Huang L.N."/>
            <person name="Li W.J."/>
            <person name="Jiang H.C."/>
            <person name="Dong H.L."/>
            <person name="Shu W.S."/>
        </authorList>
    </citation>
    <scope>NUCLEOTIDE SEQUENCE [LARGE SCALE GENOMIC DNA]</scope>
    <source>
        <strain evidence="9">AP2</strain>
    </source>
</reference>
<comment type="caution">
    <text evidence="9">The sequence shown here is derived from an EMBL/GenBank/DDBJ whole genome shotgun (WGS) entry which is preliminary data.</text>
</comment>
<evidence type="ECO:0000259" key="7">
    <source>
        <dbReference type="Pfam" id="PF00534"/>
    </source>
</evidence>
<dbReference type="Proteomes" id="UP000316562">
    <property type="component" value="Unassembled WGS sequence"/>
</dbReference>
<evidence type="ECO:0000256" key="1">
    <source>
        <dbReference type="ARBA" id="ARBA00009481"/>
    </source>
</evidence>
<dbReference type="SUPFAM" id="SSF53756">
    <property type="entry name" value="UDP-Glycosyltransferase/glycogen phosphorylase"/>
    <property type="match status" value="1"/>
</dbReference>
<comment type="similarity">
    <text evidence="1">Belongs to the glycosyltransferase group 1 family. Glycosyltransferase 4 subfamily.</text>
</comment>
<dbReference type="PANTHER" id="PTHR47779:SF1">
    <property type="entry name" value="SYNTHASE (CCG-9), PUTATIVE (AFU_ORTHOLOGUE AFUA_3G12100)-RELATED"/>
    <property type="match status" value="1"/>
</dbReference>
<feature type="domain" description="Trehalose synthase N-terminal" evidence="8">
    <location>
        <begin position="33"/>
        <end position="177"/>
    </location>
</feature>
<keyword evidence="4" id="KW-0328">Glycosyltransferase</keyword>
<dbReference type="AlphaFoldDB" id="A0A519BGZ5"/>
<proteinExistence type="inferred from homology"/>